<dbReference type="Proteomes" id="UP000191135">
    <property type="component" value="Chromosome"/>
</dbReference>
<feature type="transmembrane region" description="Helical" evidence="1">
    <location>
        <begin position="68"/>
        <end position="90"/>
    </location>
</feature>
<sequence length="304" mass="32353">MEIWIGITFAAAFLQNLRSSLQKYLKGRMATLGATFTRFGFGVPFAVLYFAILVYGLDRPVPSVTGDFLFWSVIGAAGQIAATFLLVYLFSFRNFAVGTAYSRTEPAQAAILAFLFFGATISPVAVIAILISIAGVMLISLSRSAVSFHALIAGLMTRTALIGIASGTLFGLSAVSYRAASLALAPTLPAPDSIMQAAFTLLVVIVIQAVAMVAYMLAFDRAELGKVLRAWRPALAVGFVGATASFGWFIAMTLQQASIVKAVAQVEMLFTIATSVLFFREKITRVELLGCGLVVCGVLVLLFA</sequence>
<accession>A0A1U9Z5V1</accession>
<keyword evidence="1" id="KW-0812">Transmembrane</keyword>
<dbReference type="Pfam" id="PF00892">
    <property type="entry name" value="EamA"/>
    <property type="match status" value="2"/>
</dbReference>
<dbReference type="PANTHER" id="PTHR22911">
    <property type="entry name" value="ACYL-MALONYL CONDENSING ENZYME-RELATED"/>
    <property type="match status" value="1"/>
</dbReference>
<feature type="transmembrane region" description="Helical" evidence="1">
    <location>
        <begin position="151"/>
        <end position="174"/>
    </location>
</feature>
<feature type="transmembrane region" description="Helical" evidence="1">
    <location>
        <begin position="35"/>
        <end position="56"/>
    </location>
</feature>
<evidence type="ECO:0000256" key="1">
    <source>
        <dbReference type="SAM" id="Phobius"/>
    </source>
</evidence>
<feature type="domain" description="EamA" evidence="2">
    <location>
        <begin position="4"/>
        <end position="140"/>
    </location>
</feature>
<dbReference type="OrthoDB" id="5243804at2"/>
<gene>
    <name evidence="3" type="ORF">Mame_03758</name>
</gene>
<feature type="transmembrane region" description="Helical" evidence="1">
    <location>
        <begin position="110"/>
        <end position="139"/>
    </location>
</feature>
<feature type="transmembrane region" description="Helical" evidence="1">
    <location>
        <begin position="286"/>
        <end position="303"/>
    </location>
</feature>
<organism evidence="3 4">
    <name type="scientific">Martelella mediterranea DSM 17316</name>
    <dbReference type="NCBI Taxonomy" id="1122214"/>
    <lineage>
        <taxon>Bacteria</taxon>
        <taxon>Pseudomonadati</taxon>
        <taxon>Pseudomonadota</taxon>
        <taxon>Alphaproteobacteria</taxon>
        <taxon>Hyphomicrobiales</taxon>
        <taxon>Aurantimonadaceae</taxon>
        <taxon>Martelella</taxon>
    </lineage>
</organism>
<evidence type="ECO:0000313" key="4">
    <source>
        <dbReference type="Proteomes" id="UP000191135"/>
    </source>
</evidence>
<dbReference type="InterPro" id="IPR037185">
    <property type="entry name" value="EmrE-like"/>
</dbReference>
<dbReference type="Gene3D" id="1.10.3730.20">
    <property type="match status" value="1"/>
</dbReference>
<proteinExistence type="predicted"/>
<feature type="transmembrane region" description="Helical" evidence="1">
    <location>
        <begin position="194"/>
        <end position="218"/>
    </location>
</feature>
<dbReference type="AlphaFoldDB" id="A0A1U9Z5V1"/>
<dbReference type="eggNOG" id="COG0697">
    <property type="taxonomic scope" value="Bacteria"/>
</dbReference>
<dbReference type="KEGG" id="mmed:Mame_03758"/>
<reference evidence="3 4" key="1">
    <citation type="submission" date="2017-03" db="EMBL/GenBank/DDBJ databases">
        <title>Foreign affairs: Plasmid Transfer between Roseobacters and Rhizobia.</title>
        <authorList>
            <person name="Bartling P."/>
            <person name="Bunk B."/>
            <person name="Overmann J."/>
            <person name="Brinkmann H."/>
            <person name="Petersen J."/>
        </authorList>
    </citation>
    <scope>NUCLEOTIDE SEQUENCE [LARGE SCALE GENOMIC DNA]</scope>
    <source>
        <strain evidence="3 4">MACL11</strain>
    </source>
</reference>
<name>A0A1U9Z5V1_9HYPH</name>
<feature type="transmembrane region" description="Helical" evidence="1">
    <location>
        <begin position="262"/>
        <end position="279"/>
    </location>
</feature>
<evidence type="ECO:0000259" key="2">
    <source>
        <dbReference type="Pfam" id="PF00892"/>
    </source>
</evidence>
<evidence type="ECO:0000313" key="3">
    <source>
        <dbReference type="EMBL" id="AQZ53061.1"/>
    </source>
</evidence>
<dbReference type="InterPro" id="IPR000620">
    <property type="entry name" value="EamA_dom"/>
</dbReference>
<dbReference type="PANTHER" id="PTHR22911:SF137">
    <property type="entry name" value="SOLUTE CARRIER FAMILY 35 MEMBER G2-RELATED"/>
    <property type="match status" value="1"/>
</dbReference>
<keyword evidence="1" id="KW-0472">Membrane</keyword>
<dbReference type="EMBL" id="CP020330">
    <property type="protein sequence ID" value="AQZ53061.1"/>
    <property type="molecule type" value="Genomic_DNA"/>
</dbReference>
<keyword evidence="4" id="KW-1185">Reference proteome</keyword>
<dbReference type="GO" id="GO:0016020">
    <property type="term" value="C:membrane"/>
    <property type="evidence" value="ECO:0007669"/>
    <property type="project" value="InterPro"/>
</dbReference>
<dbReference type="SUPFAM" id="SSF103481">
    <property type="entry name" value="Multidrug resistance efflux transporter EmrE"/>
    <property type="match status" value="2"/>
</dbReference>
<protein>
    <submittedName>
        <fullName evidence="3">Phosphonate utilization associated putative membrane protein</fullName>
    </submittedName>
</protein>
<dbReference type="RefSeq" id="WP_018065391.1">
    <property type="nucleotide sequence ID" value="NZ_AQWH01000013.1"/>
</dbReference>
<feature type="domain" description="EamA" evidence="2">
    <location>
        <begin position="199"/>
        <end position="302"/>
    </location>
</feature>
<feature type="transmembrane region" description="Helical" evidence="1">
    <location>
        <begin position="230"/>
        <end position="250"/>
    </location>
</feature>
<keyword evidence="1" id="KW-1133">Transmembrane helix</keyword>